<dbReference type="STRING" id="300112.A0A4S2KEL8"/>
<feature type="non-terminal residue" evidence="1">
    <location>
        <position position="77"/>
    </location>
</feature>
<gene>
    <name evidence="1" type="ORF">DBV15_11804</name>
</gene>
<dbReference type="EMBL" id="QBLH01002647">
    <property type="protein sequence ID" value="TGZ47811.1"/>
    <property type="molecule type" value="Genomic_DNA"/>
</dbReference>
<reference evidence="1 2" key="1">
    <citation type="journal article" date="2019" name="Philos. Trans. R. Soc. Lond., B, Biol. Sci.">
        <title>Ant behaviour and brain gene expression of defending hosts depend on the ecological success of the intruding social parasite.</title>
        <authorList>
            <person name="Kaur R."/>
            <person name="Stoldt M."/>
            <person name="Jongepier E."/>
            <person name="Feldmeyer B."/>
            <person name="Menzel F."/>
            <person name="Bornberg-Bauer E."/>
            <person name="Foitzik S."/>
        </authorList>
    </citation>
    <scope>NUCLEOTIDE SEQUENCE [LARGE SCALE GENOMIC DNA]</scope>
    <source>
        <tissue evidence="1">Whole body</tissue>
    </source>
</reference>
<evidence type="ECO:0000313" key="2">
    <source>
        <dbReference type="Proteomes" id="UP000310200"/>
    </source>
</evidence>
<accession>A0A4S2KEL8</accession>
<comment type="caution">
    <text evidence="1">The sequence shown here is derived from an EMBL/GenBank/DDBJ whole genome shotgun (WGS) entry which is preliminary data.</text>
</comment>
<sequence>MSIRRLFRKLKAVVVDDNLAVLHETSVQFDNDLPEFSLHNEFNSNVRRTYGGVIRKKEESHVVVVPSLMWVKALDMI</sequence>
<dbReference type="Proteomes" id="UP000310200">
    <property type="component" value="Unassembled WGS sequence"/>
</dbReference>
<organism evidence="1 2">
    <name type="scientific">Temnothorax longispinosus</name>
    <dbReference type="NCBI Taxonomy" id="300112"/>
    <lineage>
        <taxon>Eukaryota</taxon>
        <taxon>Metazoa</taxon>
        <taxon>Ecdysozoa</taxon>
        <taxon>Arthropoda</taxon>
        <taxon>Hexapoda</taxon>
        <taxon>Insecta</taxon>
        <taxon>Pterygota</taxon>
        <taxon>Neoptera</taxon>
        <taxon>Endopterygota</taxon>
        <taxon>Hymenoptera</taxon>
        <taxon>Apocrita</taxon>
        <taxon>Aculeata</taxon>
        <taxon>Formicoidea</taxon>
        <taxon>Formicidae</taxon>
        <taxon>Myrmicinae</taxon>
        <taxon>Temnothorax</taxon>
    </lineage>
</organism>
<dbReference type="AlphaFoldDB" id="A0A4S2KEL8"/>
<evidence type="ECO:0000313" key="1">
    <source>
        <dbReference type="EMBL" id="TGZ47811.1"/>
    </source>
</evidence>
<name>A0A4S2KEL8_9HYME</name>
<protein>
    <submittedName>
        <fullName evidence="1">Uncharacterized protein</fullName>
    </submittedName>
</protein>
<proteinExistence type="predicted"/>
<dbReference type="Gene3D" id="3.30.420.40">
    <property type="match status" value="1"/>
</dbReference>
<keyword evidence="2" id="KW-1185">Reference proteome</keyword>